<proteinExistence type="predicted"/>
<dbReference type="EMBL" id="BMLY01000001">
    <property type="protein sequence ID" value="GGP24217.1"/>
    <property type="molecule type" value="Genomic_DNA"/>
</dbReference>
<accession>A0ABQ2PG50</accession>
<gene>
    <name evidence="1" type="ORF">GCM10010971_00360</name>
</gene>
<name>A0ABQ2PG50_9NEIS</name>
<organism evidence="1 2">
    <name type="scientific">Silvimonas amylolytica</name>
    <dbReference type="NCBI Taxonomy" id="449663"/>
    <lineage>
        <taxon>Bacteria</taxon>
        <taxon>Pseudomonadati</taxon>
        <taxon>Pseudomonadota</taxon>
        <taxon>Betaproteobacteria</taxon>
        <taxon>Neisseriales</taxon>
        <taxon>Chitinibacteraceae</taxon>
        <taxon>Silvimonas</taxon>
    </lineage>
</organism>
<reference evidence="2" key="1">
    <citation type="journal article" date="2019" name="Int. J. Syst. Evol. Microbiol.">
        <title>The Global Catalogue of Microorganisms (GCM) 10K type strain sequencing project: providing services to taxonomists for standard genome sequencing and annotation.</title>
        <authorList>
            <consortium name="The Broad Institute Genomics Platform"/>
            <consortium name="The Broad Institute Genome Sequencing Center for Infectious Disease"/>
            <person name="Wu L."/>
            <person name="Ma J."/>
        </authorList>
    </citation>
    <scope>NUCLEOTIDE SEQUENCE [LARGE SCALE GENOMIC DNA]</scope>
    <source>
        <strain evidence="2">CGMCC 1.8860</strain>
    </source>
</reference>
<comment type="caution">
    <text evidence="1">The sequence shown here is derived from an EMBL/GenBank/DDBJ whole genome shotgun (WGS) entry which is preliminary data.</text>
</comment>
<evidence type="ECO:0000313" key="2">
    <source>
        <dbReference type="Proteomes" id="UP000621859"/>
    </source>
</evidence>
<dbReference type="RefSeq" id="WP_188687557.1">
    <property type="nucleotide sequence ID" value="NZ_BMLY01000001.1"/>
</dbReference>
<keyword evidence="2" id="KW-1185">Reference proteome</keyword>
<dbReference type="Proteomes" id="UP000621859">
    <property type="component" value="Unassembled WGS sequence"/>
</dbReference>
<evidence type="ECO:0000313" key="1">
    <source>
        <dbReference type="EMBL" id="GGP24217.1"/>
    </source>
</evidence>
<sequence length="231" mass="24726">MIAQLCLITPAAQASAVLERLGRVGLGLPVFPAEVPMALPQAPTPDSTLVLINPGSMASYQQHLTAASQSGWRLVDLAVNLQNPFGKTMGWMVAAGGNHDDFTLATPVLDALAPPLPKAWLHAGGHGAGAFLSGIASGWLAQSESVWQWLLHALQQPSASSFDLQSWQALIDHSVTHLQEDARKYLAIDTEPFEPWFADQRALLLNPLTSESPARQLANWFLAAQAGNSKP</sequence>
<protein>
    <submittedName>
        <fullName evidence="1">Uncharacterized protein</fullName>
    </submittedName>
</protein>